<gene>
    <name evidence="2" type="ORF">BDP27DRAFT_458856</name>
</gene>
<accession>A0A9P5U994</accession>
<feature type="transmembrane region" description="Helical" evidence="1">
    <location>
        <begin position="265"/>
        <end position="291"/>
    </location>
</feature>
<reference evidence="2" key="1">
    <citation type="submission" date="2020-11" db="EMBL/GenBank/DDBJ databases">
        <authorList>
            <consortium name="DOE Joint Genome Institute"/>
            <person name="Ahrendt S."/>
            <person name="Riley R."/>
            <person name="Andreopoulos W."/>
            <person name="Labutti K."/>
            <person name="Pangilinan J."/>
            <person name="Ruiz-Duenas F.J."/>
            <person name="Barrasa J.M."/>
            <person name="Sanchez-Garcia M."/>
            <person name="Camarero S."/>
            <person name="Miyauchi S."/>
            <person name="Serrano A."/>
            <person name="Linde D."/>
            <person name="Babiker R."/>
            <person name="Drula E."/>
            <person name="Ayuso-Fernandez I."/>
            <person name="Pacheco R."/>
            <person name="Padilla G."/>
            <person name="Ferreira P."/>
            <person name="Barriuso J."/>
            <person name="Kellner H."/>
            <person name="Castanera R."/>
            <person name="Alfaro M."/>
            <person name="Ramirez L."/>
            <person name="Pisabarro A.G."/>
            <person name="Kuo A."/>
            <person name="Tritt A."/>
            <person name="Lipzen A."/>
            <person name="He G."/>
            <person name="Yan M."/>
            <person name="Ng V."/>
            <person name="Cullen D."/>
            <person name="Martin F."/>
            <person name="Rosso M.-N."/>
            <person name="Henrissat B."/>
            <person name="Hibbett D."/>
            <person name="Martinez A.T."/>
            <person name="Grigoriev I.V."/>
        </authorList>
    </citation>
    <scope>NUCLEOTIDE SEQUENCE</scope>
    <source>
        <strain evidence="2">AH 40177</strain>
    </source>
</reference>
<sequence>MEHLRQSSETAIEISGNNANQTVDLHIVKIFIALQFSGGIGMLILLSTALLSRTGTVRRFGSSLDISINRSRTWYSFCISWIISCFSYCLLFFCGEQFNPDENPSYGACLVQAALSYSSPPLTGATTVALLLDVWWTFHAAVMGETFGGKTVMISLLAVPYMLWIFLTTGFLIAGGAYPRMVQRDFTIAPFCFLDHPVPPVFVCTLTLALALATMVMLITLAINMYRIGKQIRHSSVHHSCAPALPRETDNTKGEFNHGRNQEQLLALIIRLIVFSIGDLIAVTISVVFVINRATGLWADLSIAALPLITVLIFGSQKDFLQLWLNLLRWFLPCLRRNTYTLQVTSVKDWSSMPTIIS</sequence>
<organism evidence="2 3">
    <name type="scientific">Rhodocollybia butyracea</name>
    <dbReference type="NCBI Taxonomy" id="206335"/>
    <lineage>
        <taxon>Eukaryota</taxon>
        <taxon>Fungi</taxon>
        <taxon>Dikarya</taxon>
        <taxon>Basidiomycota</taxon>
        <taxon>Agaricomycotina</taxon>
        <taxon>Agaricomycetes</taxon>
        <taxon>Agaricomycetidae</taxon>
        <taxon>Agaricales</taxon>
        <taxon>Marasmiineae</taxon>
        <taxon>Omphalotaceae</taxon>
        <taxon>Rhodocollybia</taxon>
    </lineage>
</organism>
<keyword evidence="1" id="KW-0812">Transmembrane</keyword>
<dbReference type="OrthoDB" id="2988301at2759"/>
<protein>
    <submittedName>
        <fullName evidence="2">Uncharacterized protein</fullName>
    </submittedName>
</protein>
<evidence type="ECO:0000256" key="1">
    <source>
        <dbReference type="SAM" id="Phobius"/>
    </source>
</evidence>
<feature type="transmembrane region" description="Helical" evidence="1">
    <location>
        <begin position="73"/>
        <end position="93"/>
    </location>
</feature>
<dbReference type="Proteomes" id="UP000772434">
    <property type="component" value="Unassembled WGS sequence"/>
</dbReference>
<evidence type="ECO:0000313" key="3">
    <source>
        <dbReference type="Proteomes" id="UP000772434"/>
    </source>
</evidence>
<keyword evidence="3" id="KW-1185">Reference proteome</keyword>
<feature type="transmembrane region" description="Helical" evidence="1">
    <location>
        <begin position="297"/>
        <end position="315"/>
    </location>
</feature>
<feature type="transmembrane region" description="Helical" evidence="1">
    <location>
        <begin position="198"/>
        <end position="223"/>
    </location>
</feature>
<feature type="transmembrane region" description="Helical" evidence="1">
    <location>
        <begin position="154"/>
        <end position="178"/>
    </location>
</feature>
<dbReference type="AlphaFoldDB" id="A0A9P5U994"/>
<comment type="caution">
    <text evidence="2">The sequence shown here is derived from an EMBL/GenBank/DDBJ whole genome shotgun (WGS) entry which is preliminary data.</text>
</comment>
<proteinExistence type="predicted"/>
<evidence type="ECO:0000313" key="2">
    <source>
        <dbReference type="EMBL" id="KAF9071790.1"/>
    </source>
</evidence>
<dbReference type="EMBL" id="JADNRY010000029">
    <property type="protein sequence ID" value="KAF9071790.1"/>
    <property type="molecule type" value="Genomic_DNA"/>
</dbReference>
<keyword evidence="1" id="KW-1133">Transmembrane helix</keyword>
<name>A0A9P5U994_9AGAR</name>
<feature type="transmembrane region" description="Helical" evidence="1">
    <location>
        <begin position="30"/>
        <end position="52"/>
    </location>
</feature>
<keyword evidence="1" id="KW-0472">Membrane</keyword>